<dbReference type="PROSITE" id="PS00028">
    <property type="entry name" value="ZINC_FINGER_C2H2_1"/>
    <property type="match status" value="2"/>
</dbReference>
<comment type="caution">
    <text evidence="10">The sequence shown here is derived from an EMBL/GenBank/DDBJ whole genome shotgun (WGS) entry which is preliminary data.</text>
</comment>
<evidence type="ECO:0000256" key="2">
    <source>
        <dbReference type="ARBA" id="ARBA00022723"/>
    </source>
</evidence>
<evidence type="ECO:0000256" key="6">
    <source>
        <dbReference type="ARBA" id="ARBA00023242"/>
    </source>
</evidence>
<dbReference type="InterPro" id="IPR013087">
    <property type="entry name" value="Znf_C2H2_type"/>
</dbReference>
<protein>
    <recommendedName>
        <fullName evidence="9">C2H2-type domain-containing protein</fullName>
    </recommendedName>
</protein>
<evidence type="ECO:0000256" key="5">
    <source>
        <dbReference type="ARBA" id="ARBA00022833"/>
    </source>
</evidence>
<dbReference type="InterPro" id="IPR036236">
    <property type="entry name" value="Znf_C2H2_sf"/>
</dbReference>
<keyword evidence="5" id="KW-0862">Zinc</keyword>
<dbReference type="Pfam" id="PF00096">
    <property type="entry name" value="zf-C2H2"/>
    <property type="match status" value="1"/>
</dbReference>
<evidence type="ECO:0000256" key="7">
    <source>
        <dbReference type="PROSITE-ProRule" id="PRU00042"/>
    </source>
</evidence>
<dbReference type="GO" id="GO:0005634">
    <property type="term" value="C:nucleus"/>
    <property type="evidence" value="ECO:0007669"/>
    <property type="project" value="UniProtKB-SubCell"/>
</dbReference>
<dbReference type="SMART" id="SM00355">
    <property type="entry name" value="ZnF_C2H2"/>
    <property type="match status" value="2"/>
</dbReference>
<dbReference type="PANTHER" id="PTHR16515">
    <property type="entry name" value="PR DOMAIN ZINC FINGER PROTEIN"/>
    <property type="match status" value="1"/>
</dbReference>
<gene>
    <name evidence="10" type="ORF">DB88DRAFT_162784</name>
</gene>
<keyword evidence="11" id="KW-1185">Reference proteome</keyword>
<sequence length="473" mass="50787">MSLSPTATLVDAFPPSDSKSPFFAHRALDSTVDPSMSLSGGALDFPFLLDTATTKLAPPAPFTFPSPPPSNHSSDNGLDFDLESFAHCSPDSDLALGFASTPSSTTLISPKSFADLPSTPINTIPAFEETLSLGPAAADPQAAEALSNHHLQRYFHYKALAAQAEAAASQQEQFDAILAYTMTGDERAFIPAAQGSCPPSLAQPQPFFGQTSAAQAFGLNYNVAAQQQQATAAAMHAQAQAHMQAHDVAMARAQQQRSLTMNYYLPSQRNILETLPQAQPMWNRHSIASSVSSTSYPSTPVNSQPLLPVMSKTEVSATATTSPITNNKQQAYPPSEGENELEEEDQLNDDNDSSLTSSTPIANAHGGGRGYIPGQTPDDPKKKHKCTICGRGFARAFNLKSHVQTHNPLRSKPHQCPHPSCKRGFSRLHDLERHRQGIHSDGPLVDAKRRGIPPAVARAHTRMTRQDDTPGPI</sequence>
<feature type="region of interest" description="Disordered" evidence="8">
    <location>
        <begin position="312"/>
        <end position="384"/>
    </location>
</feature>
<keyword evidence="3" id="KW-0677">Repeat</keyword>
<dbReference type="SUPFAM" id="SSF57667">
    <property type="entry name" value="beta-beta-alpha zinc fingers"/>
    <property type="match status" value="1"/>
</dbReference>
<name>A0AAD9FUL6_PAPLA</name>
<evidence type="ECO:0000313" key="10">
    <source>
        <dbReference type="EMBL" id="KAK1926398.1"/>
    </source>
</evidence>
<dbReference type="Proteomes" id="UP001182556">
    <property type="component" value="Unassembled WGS sequence"/>
</dbReference>
<evidence type="ECO:0000259" key="9">
    <source>
        <dbReference type="PROSITE" id="PS50157"/>
    </source>
</evidence>
<evidence type="ECO:0000313" key="11">
    <source>
        <dbReference type="Proteomes" id="UP001182556"/>
    </source>
</evidence>
<dbReference type="PROSITE" id="PS50157">
    <property type="entry name" value="ZINC_FINGER_C2H2_2"/>
    <property type="match status" value="2"/>
</dbReference>
<evidence type="ECO:0000256" key="1">
    <source>
        <dbReference type="ARBA" id="ARBA00004123"/>
    </source>
</evidence>
<evidence type="ECO:0000256" key="4">
    <source>
        <dbReference type="ARBA" id="ARBA00022771"/>
    </source>
</evidence>
<feature type="domain" description="C2H2-type" evidence="9">
    <location>
        <begin position="384"/>
        <end position="411"/>
    </location>
</feature>
<reference evidence="10" key="1">
    <citation type="submission" date="2023-02" db="EMBL/GenBank/DDBJ databases">
        <title>Identification and recombinant expression of a fungal hydrolase from Papiliotrema laurentii that hydrolyzes apple cutin and clears colloidal polyester polyurethane.</title>
        <authorList>
            <consortium name="DOE Joint Genome Institute"/>
            <person name="Roman V.A."/>
            <person name="Bojanowski C."/>
            <person name="Crable B.R."/>
            <person name="Wagner D.N."/>
            <person name="Hung C.S."/>
            <person name="Nadeau L.J."/>
            <person name="Schratz L."/>
            <person name="Haridas S."/>
            <person name="Pangilinan J."/>
            <person name="Lipzen A."/>
            <person name="Na H."/>
            <person name="Yan M."/>
            <person name="Ng V."/>
            <person name="Grigoriev I.V."/>
            <person name="Spatafora J.W."/>
            <person name="Barlow D."/>
            <person name="Biffinger J."/>
            <person name="Kelley-Loughnane N."/>
            <person name="Varaljay V.A."/>
            <person name="Crookes-Goodson W.J."/>
        </authorList>
    </citation>
    <scope>NUCLEOTIDE SEQUENCE</scope>
    <source>
        <strain evidence="10">5307AH</strain>
    </source>
</reference>
<feature type="compositionally biased region" description="Acidic residues" evidence="8">
    <location>
        <begin position="337"/>
        <end position="352"/>
    </location>
</feature>
<dbReference type="GO" id="GO:0010468">
    <property type="term" value="P:regulation of gene expression"/>
    <property type="evidence" value="ECO:0007669"/>
    <property type="project" value="TreeGrafter"/>
</dbReference>
<dbReference type="InterPro" id="IPR050331">
    <property type="entry name" value="Zinc_finger"/>
</dbReference>
<dbReference type="GO" id="GO:0008270">
    <property type="term" value="F:zinc ion binding"/>
    <property type="evidence" value="ECO:0007669"/>
    <property type="project" value="UniProtKB-KW"/>
</dbReference>
<keyword evidence="4 7" id="KW-0863">Zinc-finger</keyword>
<keyword evidence="2" id="KW-0479">Metal-binding</keyword>
<feature type="domain" description="C2H2-type" evidence="9">
    <location>
        <begin position="414"/>
        <end position="440"/>
    </location>
</feature>
<comment type="subcellular location">
    <subcellularLocation>
        <location evidence="1">Nucleus</location>
    </subcellularLocation>
</comment>
<evidence type="ECO:0000256" key="8">
    <source>
        <dbReference type="SAM" id="MobiDB-lite"/>
    </source>
</evidence>
<proteinExistence type="predicted"/>
<evidence type="ECO:0000256" key="3">
    <source>
        <dbReference type="ARBA" id="ARBA00022737"/>
    </source>
</evidence>
<dbReference type="PANTHER" id="PTHR16515:SF49">
    <property type="entry name" value="GASTRULA ZINC FINGER PROTEIN XLCGF49.1-LIKE-RELATED"/>
    <property type="match status" value="1"/>
</dbReference>
<feature type="compositionally biased region" description="Polar residues" evidence="8">
    <location>
        <begin position="313"/>
        <end position="332"/>
    </location>
</feature>
<keyword evidence="6" id="KW-0539">Nucleus</keyword>
<dbReference type="EMBL" id="JAODAN010000002">
    <property type="protein sequence ID" value="KAK1926398.1"/>
    <property type="molecule type" value="Genomic_DNA"/>
</dbReference>
<accession>A0AAD9FUL6</accession>
<organism evidence="10 11">
    <name type="scientific">Papiliotrema laurentii</name>
    <name type="common">Cryptococcus laurentii</name>
    <dbReference type="NCBI Taxonomy" id="5418"/>
    <lineage>
        <taxon>Eukaryota</taxon>
        <taxon>Fungi</taxon>
        <taxon>Dikarya</taxon>
        <taxon>Basidiomycota</taxon>
        <taxon>Agaricomycotina</taxon>
        <taxon>Tremellomycetes</taxon>
        <taxon>Tremellales</taxon>
        <taxon>Rhynchogastremaceae</taxon>
        <taxon>Papiliotrema</taxon>
    </lineage>
</organism>
<dbReference type="Gene3D" id="3.30.160.60">
    <property type="entry name" value="Classic Zinc Finger"/>
    <property type="match status" value="2"/>
</dbReference>
<dbReference type="AlphaFoldDB" id="A0AAD9FUL6"/>